<feature type="domain" description="Alanine dehydrogenase/pyridine nucleotide transhydrogenase NAD(H)-binding" evidence="15">
    <location>
        <begin position="158"/>
        <end position="324"/>
    </location>
</feature>
<evidence type="ECO:0000256" key="9">
    <source>
        <dbReference type="ARBA" id="ARBA00063359"/>
    </source>
</evidence>
<dbReference type="Pfam" id="PF01262">
    <property type="entry name" value="AlaDh_PNT_C"/>
    <property type="match status" value="1"/>
</dbReference>
<dbReference type="AlphaFoldDB" id="A0A1G6X0Z3"/>
<evidence type="ECO:0000256" key="11">
    <source>
        <dbReference type="ARBA" id="ARBA00076996"/>
    </source>
</evidence>
<dbReference type="GO" id="GO:0005886">
    <property type="term" value="C:plasma membrane"/>
    <property type="evidence" value="ECO:0007669"/>
    <property type="project" value="TreeGrafter"/>
</dbReference>
<accession>A0A1G6X0Z3</accession>
<evidence type="ECO:0000256" key="5">
    <source>
        <dbReference type="ARBA" id="ARBA00022857"/>
    </source>
</evidence>
<protein>
    <recommendedName>
        <fullName evidence="10">NAD(P) transhydrogenase subunit alpha part 1</fullName>
        <ecNumber evidence="3">7.1.1.1</ecNumber>
    </recommendedName>
    <alternativeName>
        <fullName evidence="14">Nicotinamide nucleotide transhydrogenase subunit alpha 1</fullName>
    </alternativeName>
    <alternativeName>
        <fullName evidence="12">Proton-translocating transhydrogenase component 1</fullName>
    </alternativeName>
    <alternativeName>
        <fullName evidence="11">Pyridine nucleotide transhydrogenase subunit alpha 1</fullName>
    </alternativeName>
    <alternativeName>
        <fullName evidence="13">dI</fullName>
    </alternativeName>
</protein>
<comment type="similarity">
    <text evidence="2">Belongs to the AlaDH/PNT family.</text>
</comment>
<dbReference type="InterPro" id="IPR007698">
    <property type="entry name" value="AlaDH/PNT_NAD(H)-bd"/>
</dbReference>
<keyword evidence="4" id="KW-0547">Nucleotide-binding</keyword>
<evidence type="ECO:0000256" key="2">
    <source>
        <dbReference type="ARBA" id="ARBA00005689"/>
    </source>
</evidence>
<comment type="subunit">
    <text evidence="9">Heterotrimer of two alpha chains and a beta (PntB) chain; in Rhodospirillum, the alpha chain is made of two subunits (PntAA and PntAB) and forms a dimer.</text>
</comment>
<dbReference type="InterPro" id="IPR008143">
    <property type="entry name" value="Ala_DH/PNT_CS2"/>
</dbReference>
<evidence type="ECO:0000256" key="3">
    <source>
        <dbReference type="ARBA" id="ARBA00012943"/>
    </source>
</evidence>
<dbReference type="PROSITE" id="PS00837">
    <property type="entry name" value="ALADH_PNT_2"/>
    <property type="match status" value="1"/>
</dbReference>
<dbReference type="CDD" id="cd05304">
    <property type="entry name" value="Rubrum_tdh"/>
    <property type="match status" value="1"/>
</dbReference>
<evidence type="ECO:0000256" key="13">
    <source>
        <dbReference type="ARBA" id="ARBA00081682"/>
    </source>
</evidence>
<dbReference type="Proteomes" id="UP000199412">
    <property type="component" value="Unassembled WGS sequence"/>
</dbReference>
<dbReference type="SUPFAM" id="SSF51735">
    <property type="entry name" value="NAD(P)-binding Rossmann-fold domains"/>
    <property type="match status" value="1"/>
</dbReference>
<organism evidence="17 18">
    <name type="scientific">Rhodospira trueperi</name>
    <dbReference type="NCBI Taxonomy" id="69960"/>
    <lineage>
        <taxon>Bacteria</taxon>
        <taxon>Pseudomonadati</taxon>
        <taxon>Pseudomonadota</taxon>
        <taxon>Alphaproteobacteria</taxon>
        <taxon>Rhodospirillales</taxon>
        <taxon>Rhodospirillaceae</taxon>
        <taxon>Rhodospira</taxon>
    </lineage>
</organism>
<evidence type="ECO:0000256" key="7">
    <source>
        <dbReference type="ARBA" id="ARBA00023027"/>
    </source>
</evidence>
<dbReference type="EMBL" id="FNAP01000001">
    <property type="protein sequence ID" value="SDD71077.1"/>
    <property type="molecule type" value="Genomic_DNA"/>
</dbReference>
<reference evidence="17 18" key="1">
    <citation type="submission" date="2016-10" db="EMBL/GenBank/DDBJ databases">
        <authorList>
            <person name="de Groot N.N."/>
        </authorList>
    </citation>
    <scope>NUCLEOTIDE SEQUENCE [LARGE SCALE GENOMIC DNA]</scope>
    <source>
        <strain evidence="17 18">ATCC 700224</strain>
    </source>
</reference>
<comment type="catalytic activity">
    <reaction evidence="8">
        <text>NAD(+) + NADPH + H(+)(in) = NADH + NADP(+) + H(+)(out)</text>
        <dbReference type="Rhea" id="RHEA:47992"/>
        <dbReference type="ChEBI" id="CHEBI:15378"/>
        <dbReference type="ChEBI" id="CHEBI:57540"/>
        <dbReference type="ChEBI" id="CHEBI:57783"/>
        <dbReference type="ChEBI" id="CHEBI:57945"/>
        <dbReference type="ChEBI" id="CHEBI:58349"/>
        <dbReference type="EC" id="7.1.1.1"/>
    </reaction>
</comment>
<evidence type="ECO:0000256" key="14">
    <source>
        <dbReference type="ARBA" id="ARBA00084087"/>
    </source>
</evidence>
<dbReference type="GO" id="GO:0008750">
    <property type="term" value="F:proton-translocating NAD(P)+ transhydrogenase activity"/>
    <property type="evidence" value="ECO:0007669"/>
    <property type="project" value="UniProtKB-EC"/>
</dbReference>
<dbReference type="STRING" id="69960.SAMN05421720_101318"/>
<dbReference type="SUPFAM" id="SSF52283">
    <property type="entry name" value="Formate/glycerate dehydrogenase catalytic domain-like"/>
    <property type="match status" value="1"/>
</dbReference>
<dbReference type="SMART" id="SM01003">
    <property type="entry name" value="AlaDh_PNT_N"/>
    <property type="match status" value="1"/>
</dbReference>
<keyword evidence="7" id="KW-0520">NAD</keyword>
<evidence type="ECO:0000256" key="8">
    <source>
        <dbReference type="ARBA" id="ARBA00048202"/>
    </source>
</evidence>
<dbReference type="Gene3D" id="3.40.50.720">
    <property type="entry name" value="NAD(P)-binding Rossmann-like Domain"/>
    <property type="match status" value="2"/>
</dbReference>
<evidence type="ECO:0000256" key="6">
    <source>
        <dbReference type="ARBA" id="ARBA00022967"/>
    </source>
</evidence>
<keyword evidence="6" id="KW-1278">Translocase</keyword>
<dbReference type="SMART" id="SM01002">
    <property type="entry name" value="AlaDh_PNT_C"/>
    <property type="match status" value="1"/>
</dbReference>
<proteinExistence type="inferred from homology"/>
<evidence type="ECO:0000259" key="15">
    <source>
        <dbReference type="SMART" id="SM01002"/>
    </source>
</evidence>
<dbReference type="InterPro" id="IPR036291">
    <property type="entry name" value="NAD(P)-bd_dom_sf"/>
</dbReference>
<dbReference type="Pfam" id="PF05222">
    <property type="entry name" value="AlaDh_PNT_N"/>
    <property type="match status" value="1"/>
</dbReference>
<comment type="function">
    <text evidence="1">The transhydrogenation between NADH and NADP is coupled to respiration and ATP hydrolysis and functions as a proton pump across the membrane.</text>
</comment>
<dbReference type="NCBIfam" id="NF006942">
    <property type="entry name" value="PRK09424.1"/>
    <property type="match status" value="1"/>
</dbReference>
<dbReference type="PANTHER" id="PTHR10160:SF19">
    <property type="entry name" value="PROTON-TRANSLOCATING NAD(P)(+) TRANSHYDROGENASE"/>
    <property type="match status" value="1"/>
</dbReference>
<evidence type="ECO:0000256" key="1">
    <source>
        <dbReference type="ARBA" id="ARBA00003943"/>
    </source>
</evidence>
<feature type="domain" description="Alanine dehydrogenase/pyridine nucleotide transhydrogenase N-terminal" evidence="16">
    <location>
        <begin position="4"/>
        <end position="149"/>
    </location>
</feature>
<gene>
    <name evidence="17" type="ORF">SAMN05421720_101318</name>
</gene>
<evidence type="ECO:0000313" key="17">
    <source>
        <dbReference type="EMBL" id="SDD71077.1"/>
    </source>
</evidence>
<keyword evidence="18" id="KW-1185">Reference proteome</keyword>
<dbReference type="GO" id="GO:0016491">
    <property type="term" value="F:oxidoreductase activity"/>
    <property type="evidence" value="ECO:0007669"/>
    <property type="project" value="InterPro"/>
</dbReference>
<evidence type="ECO:0000313" key="18">
    <source>
        <dbReference type="Proteomes" id="UP000199412"/>
    </source>
</evidence>
<evidence type="ECO:0000256" key="10">
    <source>
        <dbReference type="ARBA" id="ARBA00071353"/>
    </source>
</evidence>
<evidence type="ECO:0000256" key="12">
    <source>
        <dbReference type="ARBA" id="ARBA00077863"/>
    </source>
</evidence>
<keyword evidence="5" id="KW-0521">NADP</keyword>
<dbReference type="InterPro" id="IPR007886">
    <property type="entry name" value="AlaDH/PNT_N"/>
</dbReference>
<dbReference type="GO" id="GO:0050661">
    <property type="term" value="F:NADP binding"/>
    <property type="evidence" value="ECO:0007669"/>
    <property type="project" value="TreeGrafter"/>
</dbReference>
<name>A0A1G6X0Z3_9PROT</name>
<dbReference type="FunFam" id="3.40.50.720:FF:000188">
    <property type="entry name" value="NAD(P) transhydrogenase alpha subunit 1"/>
    <property type="match status" value="1"/>
</dbReference>
<dbReference type="OrthoDB" id="9804592at2"/>
<dbReference type="PANTHER" id="PTHR10160">
    <property type="entry name" value="NAD(P) TRANSHYDROGENASE"/>
    <property type="match status" value="1"/>
</dbReference>
<dbReference type="RefSeq" id="WP_092781070.1">
    <property type="nucleotide sequence ID" value="NZ_FNAP01000001.1"/>
</dbReference>
<evidence type="ECO:0000259" key="16">
    <source>
        <dbReference type="SMART" id="SM01003"/>
    </source>
</evidence>
<evidence type="ECO:0000256" key="4">
    <source>
        <dbReference type="ARBA" id="ARBA00022741"/>
    </source>
</evidence>
<dbReference type="GO" id="GO:0006740">
    <property type="term" value="P:NADPH regeneration"/>
    <property type="evidence" value="ECO:0007669"/>
    <property type="project" value="TreeGrafter"/>
</dbReference>
<dbReference type="EC" id="7.1.1.1" evidence="3"/>
<sequence>MKLAVPKERRPDEARVAISPEVAKKLVGLGVEVVVESGAGLGADVTDAMLQDVGATIAPDAKTTLGDADLVWKVQRPLMANEGTADEGMDEIALMKRGATLMCHLNALTEKSLVDALAAAGISAFAMELMPRISRAQSMDILSSQANLGGYKAVIEAANAFSRAFPMMMTAAGTVPPARVLVFGAGVAGLQAVATAKRMGAVVLATDVRPATREQVESLGGKFVTVDEEMEKQAETAGGYAKEMPPEYFEKQKQVISEVLKKTDIVITTALIPGRPAPKLVTAEQVRSMKKGSVIVDMAVEAGGNCELSEPDKMVEVEGVKIIGYPNLPSRVAADASPLFAKNLLNFFTPQFDKEAKALKLNWEDETVKGTCVTHDGKVVHPRLVEGSN</sequence>